<feature type="signal peptide" evidence="1">
    <location>
        <begin position="1"/>
        <end position="33"/>
    </location>
</feature>
<feature type="domain" description="Peptidase M11 gametolysin" evidence="2">
    <location>
        <begin position="286"/>
        <end position="408"/>
    </location>
</feature>
<dbReference type="PANTHER" id="PTHR34720:SF9">
    <property type="entry name" value="BLR4714 PROTEIN"/>
    <property type="match status" value="1"/>
</dbReference>
<dbReference type="Pfam" id="PF10633">
    <property type="entry name" value="NPCBM_assoc"/>
    <property type="match status" value="1"/>
</dbReference>
<dbReference type="PANTHER" id="PTHR34720">
    <property type="entry name" value="MICROCYSTIN DEPENDENT PROTEIN"/>
    <property type="match status" value="1"/>
</dbReference>
<dbReference type="Pfam" id="PF17963">
    <property type="entry name" value="Big_9"/>
    <property type="match status" value="3"/>
</dbReference>
<feature type="domain" description="Alpha-galactosidase NEW3" evidence="3">
    <location>
        <begin position="568"/>
        <end position="641"/>
    </location>
</feature>
<dbReference type="NCBIfam" id="NF012211">
    <property type="entry name" value="tand_rpt_95"/>
    <property type="match status" value="3"/>
</dbReference>
<accession>A0ABS6ME80</accession>
<organism evidence="4 5">
    <name type="scientific">Marinobacterium weihaiense</name>
    <dbReference type="NCBI Taxonomy" id="2851016"/>
    <lineage>
        <taxon>Bacteria</taxon>
        <taxon>Pseudomonadati</taxon>
        <taxon>Pseudomonadota</taxon>
        <taxon>Gammaproteobacteria</taxon>
        <taxon>Oceanospirillales</taxon>
        <taxon>Oceanospirillaceae</taxon>
        <taxon>Marinobacterium</taxon>
    </lineage>
</organism>
<reference evidence="4 5" key="1">
    <citation type="submission" date="2021-06" db="EMBL/GenBank/DDBJ databases">
        <title>Bacterium isolated from marine sediment.</title>
        <authorList>
            <person name="Zhu K.-L."/>
            <person name="Du Z.-J."/>
            <person name="Liang Q.-Y."/>
        </authorList>
    </citation>
    <scope>NUCLEOTIDE SEQUENCE [LARGE SCALE GENOMIC DNA]</scope>
    <source>
        <strain evidence="4 5">A346</strain>
    </source>
</reference>
<evidence type="ECO:0000259" key="3">
    <source>
        <dbReference type="Pfam" id="PF10633"/>
    </source>
</evidence>
<dbReference type="Proteomes" id="UP000755551">
    <property type="component" value="Unassembled WGS sequence"/>
</dbReference>
<gene>
    <name evidence="4" type="ORF">KTN04_14715</name>
</gene>
<feature type="chain" id="PRO_5046937690" evidence="1">
    <location>
        <begin position="34"/>
        <end position="959"/>
    </location>
</feature>
<dbReference type="RefSeq" id="WP_217335996.1">
    <property type="nucleotide sequence ID" value="NZ_JAHQZT010000029.1"/>
</dbReference>
<name>A0ABS6ME80_9GAMM</name>
<evidence type="ECO:0000256" key="1">
    <source>
        <dbReference type="SAM" id="SignalP"/>
    </source>
</evidence>
<evidence type="ECO:0000313" key="5">
    <source>
        <dbReference type="Proteomes" id="UP000755551"/>
    </source>
</evidence>
<dbReference type="EMBL" id="JAHQZT010000029">
    <property type="protein sequence ID" value="MBV0934589.1"/>
    <property type="molecule type" value="Genomic_DNA"/>
</dbReference>
<evidence type="ECO:0000313" key="4">
    <source>
        <dbReference type="EMBL" id="MBV0934589.1"/>
    </source>
</evidence>
<protein>
    <submittedName>
        <fullName evidence="4">Cadherin-like domain-containing protein</fullName>
    </submittedName>
</protein>
<dbReference type="InterPro" id="IPR008752">
    <property type="entry name" value="Peptidase_M11"/>
</dbReference>
<keyword evidence="1" id="KW-0732">Signal</keyword>
<keyword evidence="5" id="KW-1185">Reference proteome</keyword>
<dbReference type="Pfam" id="PF05548">
    <property type="entry name" value="Peptidase_M11"/>
    <property type="match status" value="1"/>
</dbReference>
<dbReference type="InterPro" id="IPR018905">
    <property type="entry name" value="A-galactase_NEW3"/>
</dbReference>
<evidence type="ECO:0000259" key="2">
    <source>
        <dbReference type="Pfam" id="PF05548"/>
    </source>
</evidence>
<sequence>MALPTFSHPLSAPLCRSLAALAVTAALYGPAHAAPAHSAADVAHLQQQARQASSDLMALSKRWHLAKGQARKALQQQLLEQADQRRTALRNLVRHQPAEALQLAMPAQAQSRLPAEVINRMEQRLNLSGQLDVFYEDREDGSHRLRHILNTPFGERFELHFAGNAPQLKHGRQVELEGLLVEADAGDSLDGDIALSTETLMLAADGDATGGSTGGSAADSATLGAQSTLVINVNFSDNNSQPWPPEQARTTVFGEASAFLHENSFGQTWLEGEVTPWLTLGINSNGCDTSAITAAAHDAATAAGYDLSRYNRLIFAMPYTAGCGFSGVGSVGGTQSTMLINGSMYWFTIAHEMGHNLGLFHSHALECGDQVIGSQCSSDEYGDGVDIMGRVNGHFTTFQKERLGWLDSRHILTLAESGIHQLEPYAGQPGNAPKALKIPRGVDAASGQPEWLYVEYRQASGHDSILASNDNVQNGVVVHTGISNKPNSSFLLDMTPGSKASNYTDTRDPALEVGQQFTDPESGITLATQWVDGSRASVNVDMPGSELSCARANPVMNVTPGEPVWAPAGSVQTYTLTLTSRDSNACSSASYNLNTQVPAGWGSRLASSQLNLAPGETASVDWTVTSSETAADGYYTLKASALSGDYGTHLSLTQVVDTPVINTAPVAQSDRTSTAYETPVTLAVLANDTDADGDTLSVTAVSPLNGTAVINADNSITFSPASSFSGTTSFSYRISDGKGGSDSASITIDVAAAPNRAPVANNDSASTAYETPVTLAVLANDTDADGDRLSVTFVSALNGHAVVNADNSITFTPAHGFSGTASLSYRISDGKGGSDSASVSISVAAPVVPEPEPTPNAAPVARADSVTLDAKQSTTIAVLSNDYDPEGQALKVVGYTQGSKGSVRLNADGSLTYIPGKPFKQDDRFSYTISDGDKTATASVSIRLAADAGGGHPGKGNNK</sequence>
<comment type="caution">
    <text evidence="4">The sequence shown here is derived from an EMBL/GenBank/DDBJ whole genome shotgun (WGS) entry which is preliminary data.</text>
</comment>
<proteinExistence type="predicted"/>